<evidence type="ECO:0000313" key="4">
    <source>
        <dbReference type="EMBL" id="NJB97283.1"/>
    </source>
</evidence>
<dbReference type="NCBIfam" id="TIGR01760">
    <property type="entry name" value="tape_meas_TP901"/>
    <property type="match status" value="1"/>
</dbReference>
<dbReference type="PANTHER" id="PTHR37813">
    <property type="entry name" value="FELS-2 PROPHAGE PROTEIN"/>
    <property type="match status" value="1"/>
</dbReference>
<dbReference type="Gene3D" id="1.10.10.10">
    <property type="entry name" value="Winged helix-like DNA-binding domain superfamily/Winged helix DNA-binding domain"/>
    <property type="match status" value="1"/>
</dbReference>
<dbReference type="EMBL" id="JAATJB010000004">
    <property type="protein sequence ID" value="NJB97283.1"/>
    <property type="molecule type" value="Genomic_DNA"/>
</dbReference>
<organism evidence="4 5">
    <name type="scientific">Sphingomonas trueperi</name>
    <dbReference type="NCBI Taxonomy" id="53317"/>
    <lineage>
        <taxon>Bacteria</taxon>
        <taxon>Pseudomonadati</taxon>
        <taxon>Pseudomonadota</taxon>
        <taxon>Alphaproteobacteria</taxon>
        <taxon>Sphingomonadales</taxon>
        <taxon>Sphingomonadaceae</taxon>
        <taxon>Sphingomonas</taxon>
    </lineage>
</organism>
<feature type="transmembrane region" description="Helical" evidence="3">
    <location>
        <begin position="387"/>
        <end position="412"/>
    </location>
</feature>
<gene>
    <name evidence="4" type="ORF">GGR89_001595</name>
</gene>
<dbReference type="Proteomes" id="UP000531251">
    <property type="component" value="Unassembled WGS sequence"/>
</dbReference>
<keyword evidence="5" id="KW-1185">Reference proteome</keyword>
<name>A0A7X5XXP8_9SPHN</name>
<dbReference type="PANTHER" id="PTHR37813:SF1">
    <property type="entry name" value="FELS-2 PROPHAGE PROTEIN"/>
    <property type="match status" value="1"/>
</dbReference>
<protein>
    <recommendedName>
        <fullName evidence="6">Phage tail tape measure protein</fullName>
    </recommendedName>
</protein>
<dbReference type="InterPro" id="IPR036388">
    <property type="entry name" value="WH-like_DNA-bd_sf"/>
</dbReference>
<proteinExistence type="predicted"/>
<feature type="compositionally biased region" description="Basic and acidic residues" evidence="2">
    <location>
        <begin position="22"/>
        <end position="47"/>
    </location>
</feature>
<keyword evidence="3" id="KW-1133">Transmembrane helix</keyword>
<dbReference type="Pfam" id="PF13730">
    <property type="entry name" value="HTH_36"/>
    <property type="match status" value="1"/>
</dbReference>
<accession>A0A7X5XXP8</accession>
<keyword evidence="3" id="KW-0472">Membrane</keyword>
<feature type="transmembrane region" description="Helical" evidence="3">
    <location>
        <begin position="424"/>
        <end position="449"/>
    </location>
</feature>
<dbReference type="InterPro" id="IPR010090">
    <property type="entry name" value="Phage_tape_meas"/>
</dbReference>
<evidence type="ECO:0000313" key="5">
    <source>
        <dbReference type="Proteomes" id="UP000531251"/>
    </source>
</evidence>
<keyword evidence="3" id="KW-0812">Transmembrane</keyword>
<evidence type="ECO:0000256" key="3">
    <source>
        <dbReference type="SAM" id="Phobius"/>
    </source>
</evidence>
<evidence type="ECO:0008006" key="6">
    <source>
        <dbReference type="Google" id="ProtNLM"/>
    </source>
</evidence>
<comment type="caution">
    <text evidence="4">The sequence shown here is derived from an EMBL/GenBank/DDBJ whole genome shotgun (WGS) entry which is preliminary data.</text>
</comment>
<feature type="region of interest" description="Disordered" evidence="2">
    <location>
        <begin position="12"/>
        <end position="56"/>
    </location>
</feature>
<dbReference type="RefSeq" id="WP_125973677.1">
    <property type="nucleotide sequence ID" value="NZ_BAAADY010000013.1"/>
</dbReference>
<dbReference type="AlphaFoldDB" id="A0A7X5XXP8"/>
<evidence type="ECO:0000256" key="2">
    <source>
        <dbReference type="SAM" id="MobiDB-lite"/>
    </source>
</evidence>
<keyword evidence="1" id="KW-1188">Viral release from host cell</keyword>
<evidence type="ECO:0000256" key="1">
    <source>
        <dbReference type="ARBA" id="ARBA00022612"/>
    </source>
</evidence>
<sequence length="673" mass="71960">MTARSVRQILKGVSASLQGKTRGPDHDPEGKRRTPHRDSYDVDDARAKPWRPIGDGSVGQGIAHREALIQTAKELFQHLWREYPLAEIRQARQRHAALSAELDQYVAGAEAAPGRPALLRQELGKVSSYLLAADGRLRRIDITVLEALLQTIDFATGRLFPAIETIAARAGCHRNSVIAALQRLRDHGFIAWVRRTVKTANEGEFAPQREQTSNAYYFEHRAKMTGRVFQRYCQLLVVKLRRLGKVPNAITNRGPREPRDPALRQALAALAELTNKTLKGDMSKLGNLFEDAQVQQGLRPLIANMEEYRRIRAAALAAGGTTDRDFAERMKDSAEQTRRLQVSGTALAVTLGAKLLPTVNAVLERANAFTDRVTKWTAANPGLARSLAVGAAAFAALFLVLGGGAILIAGLAAPFAALAATASLIGVGMLPLIGIVGGVALVAAVYAIYANWGAISTWFAGLWESIKSATWSAIQFVGRVLLSFSPVGLMIQGFMALLAWMRGPLGQRMIAAGGDIVRGIITGITGMLGRLKDTIVGAASAAASWFKSKLGIHSPSRVFASFGGFMMQGLDQGLARDQDRPVDRIDGLTSRLANAVATGTAALAIGAGSAAPAAARPSAAPAALGPVTIVIQQLPGQSERDLARAVRAELERLTRVGAGRRTSMADRPDGDDL</sequence>
<feature type="transmembrane region" description="Helical" evidence="3">
    <location>
        <begin position="480"/>
        <end position="500"/>
    </location>
</feature>
<reference evidence="4 5" key="1">
    <citation type="submission" date="2020-03" db="EMBL/GenBank/DDBJ databases">
        <title>Genomic Encyclopedia of Type Strains, Phase IV (KMG-IV): sequencing the most valuable type-strain genomes for metagenomic binning, comparative biology and taxonomic classification.</title>
        <authorList>
            <person name="Goeker M."/>
        </authorList>
    </citation>
    <scope>NUCLEOTIDE SEQUENCE [LARGE SCALE GENOMIC DNA]</scope>
    <source>
        <strain evidence="4 5">DSM 7225</strain>
    </source>
</reference>